<dbReference type="EMBL" id="QFPW01000003">
    <property type="protein sequence ID" value="PZQ50848.1"/>
    <property type="molecule type" value="Genomic_DNA"/>
</dbReference>
<dbReference type="InterPro" id="IPR036390">
    <property type="entry name" value="WH_DNA-bd_sf"/>
</dbReference>
<feature type="compositionally biased region" description="Polar residues" evidence="1">
    <location>
        <begin position="9"/>
        <end position="31"/>
    </location>
</feature>
<dbReference type="PANTHER" id="PTHR30432:SF1">
    <property type="entry name" value="DNA-BINDING TRANSCRIPTIONAL DUAL REGULATOR MODE"/>
    <property type="match status" value="1"/>
</dbReference>
<gene>
    <name evidence="2" type="ORF">DI556_06975</name>
</gene>
<dbReference type="InterPro" id="IPR051815">
    <property type="entry name" value="Molybdate_resp_trans_reg"/>
</dbReference>
<dbReference type="AlphaFoldDB" id="A0A2W5NEG5"/>
<name>A0A2W5NEG5_RHOSU</name>
<dbReference type="InterPro" id="IPR036388">
    <property type="entry name" value="WH-like_DNA-bd_sf"/>
</dbReference>
<comment type="caution">
    <text evidence="2">The sequence shown here is derived from an EMBL/GenBank/DDBJ whole genome shotgun (WGS) entry which is preliminary data.</text>
</comment>
<accession>A0A2W5NEG5</accession>
<evidence type="ECO:0000313" key="2">
    <source>
        <dbReference type="EMBL" id="PZQ50848.1"/>
    </source>
</evidence>
<evidence type="ECO:0000256" key="1">
    <source>
        <dbReference type="SAM" id="MobiDB-lite"/>
    </source>
</evidence>
<dbReference type="PANTHER" id="PTHR30432">
    <property type="entry name" value="TRANSCRIPTIONAL REGULATOR MODE"/>
    <property type="match status" value="1"/>
</dbReference>
<protein>
    <submittedName>
        <fullName evidence="2">LysR family transcriptional regulator</fullName>
    </submittedName>
</protein>
<dbReference type="SUPFAM" id="SSF46785">
    <property type="entry name" value="Winged helix' DNA-binding domain"/>
    <property type="match status" value="1"/>
</dbReference>
<sequence>MSERLYRSSRLTGSFGQASAPASSQAERGSEVSRQAISLRVDLAGGARIGPGKVELLEHIAARGSISAGAREMSMSYKRAWTLIEEMNGFFQEPVVAAKKGGQKGGGAELTETGRALVARYRAIERAAEAAAAPHVADLRGRMADDGPAR</sequence>
<organism evidence="2 3">
    <name type="scientific">Rhodovulum sulfidophilum</name>
    <name type="common">Rhodobacter sulfidophilus</name>
    <dbReference type="NCBI Taxonomy" id="35806"/>
    <lineage>
        <taxon>Bacteria</taxon>
        <taxon>Pseudomonadati</taxon>
        <taxon>Pseudomonadota</taxon>
        <taxon>Alphaproteobacteria</taxon>
        <taxon>Rhodobacterales</taxon>
        <taxon>Paracoccaceae</taxon>
        <taxon>Rhodovulum</taxon>
    </lineage>
</organism>
<proteinExistence type="predicted"/>
<dbReference type="Gene3D" id="1.10.10.10">
    <property type="entry name" value="Winged helix-like DNA-binding domain superfamily/Winged helix DNA-binding domain"/>
    <property type="match status" value="1"/>
</dbReference>
<dbReference type="Proteomes" id="UP000249185">
    <property type="component" value="Unassembled WGS sequence"/>
</dbReference>
<reference evidence="2 3" key="1">
    <citation type="submission" date="2017-08" db="EMBL/GenBank/DDBJ databases">
        <title>Infants hospitalized years apart are colonized by the same room-sourced microbial strains.</title>
        <authorList>
            <person name="Brooks B."/>
            <person name="Olm M.R."/>
            <person name="Firek B.A."/>
            <person name="Baker R."/>
            <person name="Thomas B.C."/>
            <person name="Morowitz M.J."/>
            <person name="Banfield J.F."/>
        </authorList>
    </citation>
    <scope>NUCLEOTIDE SEQUENCE [LARGE SCALE GENOMIC DNA]</scope>
    <source>
        <strain evidence="2">S2_005_002_R2_34</strain>
    </source>
</reference>
<feature type="region of interest" description="Disordered" evidence="1">
    <location>
        <begin position="1"/>
        <end position="31"/>
    </location>
</feature>
<evidence type="ECO:0000313" key="3">
    <source>
        <dbReference type="Proteomes" id="UP000249185"/>
    </source>
</evidence>